<gene>
    <name evidence="1" type="ORF">PACLA_8A043798</name>
</gene>
<sequence>MYAILYSKTRTQENCDLKKNENRKELTAISLRTNEGVIIKNQLVIAETLADYFSTAAINIGGNHVKDLVQSHHCNHISVTSMVNKDYKNIEIQIDVQIIINTNHIRLLGVDIDESINFTYHISELCKKTSRKVGVLMRLRNLIPGSAILTIYKSSILPYLTYCHVVWHFCKASDSRKLLNGVGPSKKRILDVPESIDRVDPVSLVFIKAVKTTWFNSIEEDEEKRTLEATDLAFHVLRWNVVIKSGCTTFNKFICPSQQANVTKTGYMPICGKHQHRNSTHLMQLLKGVCSSLASLVNATR</sequence>
<proteinExistence type="predicted"/>
<dbReference type="OrthoDB" id="8059280at2759"/>
<protein>
    <submittedName>
        <fullName evidence="1">Uncharacterized protein</fullName>
    </submittedName>
</protein>
<keyword evidence="2" id="KW-1185">Reference proteome</keyword>
<evidence type="ECO:0000313" key="1">
    <source>
        <dbReference type="EMBL" id="CAB3983664.1"/>
    </source>
</evidence>
<name>A0A7D9DF88_PARCT</name>
<dbReference type="AlphaFoldDB" id="A0A7D9DF88"/>
<reference evidence="1" key="1">
    <citation type="submission" date="2020-04" db="EMBL/GenBank/DDBJ databases">
        <authorList>
            <person name="Alioto T."/>
            <person name="Alioto T."/>
            <person name="Gomez Garrido J."/>
        </authorList>
    </citation>
    <scope>NUCLEOTIDE SEQUENCE</scope>
    <source>
        <strain evidence="1">A484AB</strain>
    </source>
</reference>
<organism evidence="1 2">
    <name type="scientific">Paramuricea clavata</name>
    <name type="common">Red gorgonian</name>
    <name type="synonym">Violescent sea-whip</name>
    <dbReference type="NCBI Taxonomy" id="317549"/>
    <lineage>
        <taxon>Eukaryota</taxon>
        <taxon>Metazoa</taxon>
        <taxon>Cnidaria</taxon>
        <taxon>Anthozoa</taxon>
        <taxon>Octocorallia</taxon>
        <taxon>Malacalcyonacea</taxon>
        <taxon>Plexauridae</taxon>
        <taxon>Paramuricea</taxon>
    </lineage>
</organism>
<dbReference type="EMBL" id="CACRXK020000641">
    <property type="protein sequence ID" value="CAB3983664.1"/>
    <property type="molecule type" value="Genomic_DNA"/>
</dbReference>
<accession>A0A7D9DF88</accession>
<dbReference type="Proteomes" id="UP001152795">
    <property type="component" value="Unassembled WGS sequence"/>
</dbReference>
<comment type="caution">
    <text evidence="1">The sequence shown here is derived from an EMBL/GenBank/DDBJ whole genome shotgun (WGS) entry which is preliminary data.</text>
</comment>
<evidence type="ECO:0000313" key="2">
    <source>
        <dbReference type="Proteomes" id="UP001152795"/>
    </source>
</evidence>